<keyword evidence="5" id="KW-0488">Methylation</keyword>
<evidence type="ECO:0000256" key="5">
    <source>
        <dbReference type="ARBA" id="ARBA00022481"/>
    </source>
</evidence>
<keyword evidence="9" id="KW-0472">Membrane</keyword>
<evidence type="ECO:0000256" key="14">
    <source>
        <dbReference type="ARBA" id="ARBA00057132"/>
    </source>
</evidence>
<evidence type="ECO:0000256" key="11">
    <source>
        <dbReference type="ARBA" id="ARBA00023288"/>
    </source>
</evidence>
<protein>
    <recommendedName>
        <fullName evidence="16">Protein tyrosine phosphatase type IVA 3</fullName>
        <ecNumber evidence="3">3.1.3.48</ecNumber>
    </recommendedName>
    <alternativeName>
        <fullName evidence="17">Protein-tyrosine phosphatase 4a3</fullName>
    </alternativeName>
</protein>
<keyword evidence="19" id="KW-1185">Reference proteome</keyword>
<dbReference type="STRING" id="224129.A0A1W4WNX0"/>
<evidence type="ECO:0000256" key="6">
    <source>
        <dbReference type="ARBA" id="ARBA00022753"/>
    </source>
</evidence>
<keyword evidence="10" id="KW-1015">Disulfide bond</keyword>
<comment type="subcellular location">
    <subcellularLocation>
        <location evidence="1">Cell membrane</location>
    </subcellularLocation>
    <subcellularLocation>
        <location evidence="2">Early endosome</location>
    </subcellularLocation>
</comment>
<dbReference type="GO" id="GO:0009966">
    <property type="term" value="P:regulation of signal transduction"/>
    <property type="evidence" value="ECO:0007669"/>
    <property type="project" value="UniProtKB-ARBA"/>
</dbReference>
<dbReference type="GO" id="GO:0005886">
    <property type="term" value="C:plasma membrane"/>
    <property type="evidence" value="ECO:0007669"/>
    <property type="project" value="UniProtKB-SubCell"/>
</dbReference>
<dbReference type="InterPro" id="IPR029021">
    <property type="entry name" value="Prot-tyrosine_phosphatase-like"/>
</dbReference>
<dbReference type="PANTHER" id="PTHR23339">
    <property type="entry name" value="TYROSINE SPECIFIC PROTEIN PHOSPHATASE AND DUAL SPECIFICITY PROTEIN PHOSPHATASE"/>
    <property type="match status" value="1"/>
</dbReference>
<gene>
    <name evidence="20" type="primary">LOC108737326</name>
</gene>
<evidence type="ECO:0000256" key="16">
    <source>
        <dbReference type="ARBA" id="ARBA00069015"/>
    </source>
</evidence>
<keyword evidence="12" id="KW-0636">Prenylation</keyword>
<dbReference type="InParanoid" id="A0A1W4WNX0"/>
<dbReference type="GO" id="GO:0043542">
    <property type="term" value="P:endothelial cell migration"/>
    <property type="evidence" value="ECO:0007669"/>
    <property type="project" value="UniProtKB-ARBA"/>
</dbReference>
<dbReference type="GO" id="GO:0005769">
    <property type="term" value="C:early endosome"/>
    <property type="evidence" value="ECO:0007669"/>
    <property type="project" value="UniProtKB-SubCell"/>
</dbReference>
<organism evidence="19 20">
    <name type="scientific">Agrilus planipennis</name>
    <name type="common">Emerald ash borer</name>
    <name type="synonym">Agrilus marcopoli</name>
    <dbReference type="NCBI Taxonomy" id="224129"/>
    <lineage>
        <taxon>Eukaryota</taxon>
        <taxon>Metazoa</taxon>
        <taxon>Ecdysozoa</taxon>
        <taxon>Arthropoda</taxon>
        <taxon>Hexapoda</taxon>
        <taxon>Insecta</taxon>
        <taxon>Pterygota</taxon>
        <taxon>Neoptera</taxon>
        <taxon>Endopterygota</taxon>
        <taxon>Coleoptera</taxon>
        <taxon>Polyphaga</taxon>
        <taxon>Elateriformia</taxon>
        <taxon>Buprestoidea</taxon>
        <taxon>Buprestidae</taxon>
        <taxon>Agrilinae</taxon>
        <taxon>Agrilus</taxon>
    </lineage>
</organism>
<comment type="function">
    <text evidence="14">Protein tyrosine phosphatase which stimulates progression from G1 into S phase during mitosis. Enhances cell proliferation, cell motility and invasive activity, and promotes cancer metastasis. May be involved in the progression of cardiac hypertrophy by inhibiting intracellular calcium mobilization in response to angiotensin II.</text>
</comment>
<dbReference type="EC" id="3.1.3.48" evidence="3"/>
<evidence type="ECO:0000256" key="4">
    <source>
        <dbReference type="ARBA" id="ARBA00022475"/>
    </source>
</evidence>
<dbReference type="Gene3D" id="3.90.190.10">
    <property type="entry name" value="Protein tyrosine phosphatase superfamily"/>
    <property type="match status" value="1"/>
</dbReference>
<dbReference type="GO" id="GO:0004725">
    <property type="term" value="F:protein tyrosine phosphatase activity"/>
    <property type="evidence" value="ECO:0007669"/>
    <property type="project" value="UniProtKB-EC"/>
</dbReference>
<proteinExistence type="predicted"/>
<evidence type="ECO:0000256" key="13">
    <source>
        <dbReference type="ARBA" id="ARBA00051722"/>
    </source>
</evidence>
<evidence type="ECO:0000259" key="18">
    <source>
        <dbReference type="PROSITE" id="PS50056"/>
    </source>
</evidence>
<keyword evidence="11" id="KW-0449">Lipoprotein</keyword>
<evidence type="ECO:0000256" key="3">
    <source>
        <dbReference type="ARBA" id="ARBA00013064"/>
    </source>
</evidence>
<dbReference type="PROSITE" id="PS50056">
    <property type="entry name" value="TYR_PHOSPHATASE_2"/>
    <property type="match status" value="1"/>
</dbReference>
<evidence type="ECO:0000256" key="1">
    <source>
        <dbReference type="ARBA" id="ARBA00004236"/>
    </source>
</evidence>
<keyword evidence="8" id="KW-0904">Protein phosphatase</keyword>
<comment type="subunit">
    <text evidence="15">Interacts with tubulin.</text>
</comment>
<reference evidence="20" key="1">
    <citation type="submission" date="2025-08" db="UniProtKB">
        <authorList>
            <consortium name="RefSeq"/>
        </authorList>
    </citation>
    <scope>IDENTIFICATION</scope>
    <source>
        <tissue evidence="20">Entire body</tissue>
    </source>
</reference>
<dbReference type="InterPro" id="IPR050561">
    <property type="entry name" value="PTP"/>
</dbReference>
<evidence type="ECO:0000256" key="2">
    <source>
        <dbReference type="ARBA" id="ARBA00004412"/>
    </source>
</evidence>
<name>A0A1W4WNX0_AGRPL</name>
<dbReference type="Proteomes" id="UP000192223">
    <property type="component" value="Unplaced"/>
</dbReference>
<evidence type="ECO:0000256" key="17">
    <source>
        <dbReference type="ARBA" id="ARBA00082375"/>
    </source>
</evidence>
<evidence type="ECO:0000256" key="9">
    <source>
        <dbReference type="ARBA" id="ARBA00023136"/>
    </source>
</evidence>
<evidence type="ECO:0000256" key="12">
    <source>
        <dbReference type="ARBA" id="ARBA00023289"/>
    </source>
</evidence>
<evidence type="ECO:0000313" key="19">
    <source>
        <dbReference type="Proteomes" id="UP000192223"/>
    </source>
</evidence>
<dbReference type="GeneID" id="108737326"/>
<accession>A0A1W4WNX0</accession>
<dbReference type="InterPro" id="IPR000387">
    <property type="entry name" value="Tyr_Pase_dom"/>
</dbReference>
<dbReference type="RefSeq" id="XP_018325619.1">
    <property type="nucleotide sequence ID" value="XM_018470117.2"/>
</dbReference>
<evidence type="ECO:0000256" key="7">
    <source>
        <dbReference type="ARBA" id="ARBA00022801"/>
    </source>
</evidence>
<dbReference type="OrthoDB" id="5632at2759"/>
<evidence type="ECO:0000256" key="10">
    <source>
        <dbReference type="ARBA" id="ARBA00023157"/>
    </source>
</evidence>
<dbReference type="FunFam" id="3.90.190.10:FF:000105">
    <property type="entry name" value="Protein tyrosine phosphatase type IVA 3"/>
    <property type="match status" value="1"/>
</dbReference>
<evidence type="ECO:0000313" key="20">
    <source>
        <dbReference type="RefSeq" id="XP_018325619.1"/>
    </source>
</evidence>
<keyword evidence="6" id="KW-0967">Endosome</keyword>
<comment type="catalytic activity">
    <reaction evidence="13">
        <text>O-phospho-L-tyrosyl-[protein] + H2O = L-tyrosyl-[protein] + phosphate</text>
        <dbReference type="Rhea" id="RHEA:10684"/>
        <dbReference type="Rhea" id="RHEA-COMP:10136"/>
        <dbReference type="Rhea" id="RHEA-COMP:20101"/>
        <dbReference type="ChEBI" id="CHEBI:15377"/>
        <dbReference type="ChEBI" id="CHEBI:43474"/>
        <dbReference type="ChEBI" id="CHEBI:46858"/>
        <dbReference type="ChEBI" id="CHEBI:61978"/>
        <dbReference type="EC" id="3.1.3.48"/>
    </reaction>
</comment>
<dbReference type="SUPFAM" id="SSF52799">
    <property type="entry name" value="(Phosphotyrosine protein) phosphatases II"/>
    <property type="match status" value="1"/>
</dbReference>
<sequence length="182" mass="20794">MNCCRPVPYLVEFRTLKFLVSGRPEKYKISSFAQELFKKDVKKLVRVSEDAYDVSVLNAKGIAVEDFLFPDGTFPEIRSIEKWTHIVFQYFIENPGRVLAVHDRSGLGRAPLLVMIALTEAGMKAVDAFDLIRRKRKGCLNVHQFEGLMKYKPKCRLKKLYTDLEVTHSTSVFPTVLGPINP</sequence>
<keyword evidence="7" id="KW-0378">Hydrolase</keyword>
<dbReference type="KEGG" id="apln:108737326"/>
<keyword evidence="4" id="KW-1003">Cell membrane</keyword>
<evidence type="ECO:0000256" key="15">
    <source>
        <dbReference type="ARBA" id="ARBA00064590"/>
    </source>
</evidence>
<dbReference type="AlphaFoldDB" id="A0A1W4WNX0"/>
<evidence type="ECO:0000256" key="8">
    <source>
        <dbReference type="ARBA" id="ARBA00022912"/>
    </source>
</evidence>
<feature type="domain" description="Tyrosine specific protein phosphatases" evidence="18">
    <location>
        <begin position="81"/>
        <end position="138"/>
    </location>
</feature>